<accession>D0SBZ1</accession>
<evidence type="ECO:0000313" key="1">
    <source>
        <dbReference type="EMBL" id="EEY96673.1"/>
    </source>
</evidence>
<dbReference type="Proteomes" id="UP000012047">
    <property type="component" value="Unassembled WGS sequence"/>
</dbReference>
<organism evidence="1 2">
    <name type="scientific">Acinetobacter johnsonii SH046</name>
    <dbReference type="NCBI Taxonomy" id="575586"/>
    <lineage>
        <taxon>Bacteria</taxon>
        <taxon>Pseudomonadati</taxon>
        <taxon>Pseudomonadota</taxon>
        <taxon>Gammaproteobacteria</taxon>
        <taxon>Moraxellales</taxon>
        <taxon>Moraxellaceae</taxon>
        <taxon>Acinetobacter</taxon>
    </lineage>
</organism>
<dbReference type="AlphaFoldDB" id="D0SBZ1"/>
<name>D0SBZ1_ACIJO</name>
<protein>
    <submittedName>
        <fullName evidence="1">Uncharacterized protein</fullName>
    </submittedName>
</protein>
<dbReference type="HOGENOM" id="CLU_187368_0_0_6"/>
<reference evidence="2" key="1">
    <citation type="journal article" date="2012" name="PLoS ONE">
        <title>The success of Acinetobacter species; genetic, metabolic and virulence attributes.</title>
        <authorList>
            <person name="Peleg A.Y."/>
            <person name="de Breij A."/>
            <person name="Adams M.D."/>
            <person name="Cerqueira G.M."/>
            <person name="Mocali S."/>
            <person name="Galardini M."/>
            <person name="Nibbering P.H."/>
            <person name="Earl A.M."/>
            <person name="Ward D.V."/>
            <person name="Paterson D.L."/>
            <person name="Seifert H."/>
            <person name="Dijkshoorn L."/>
        </authorList>
    </citation>
    <scope>NUCLEOTIDE SEQUENCE [LARGE SCALE GENOMIC DNA]</scope>
    <source>
        <strain evidence="2">SH046</strain>
    </source>
</reference>
<dbReference type="EMBL" id="GG704965">
    <property type="protein sequence ID" value="EEY96673.1"/>
    <property type="molecule type" value="Genomic_DNA"/>
</dbReference>
<evidence type="ECO:0000313" key="2">
    <source>
        <dbReference type="Proteomes" id="UP000012047"/>
    </source>
</evidence>
<proteinExistence type="predicted"/>
<sequence>MTMTQLVDVKVKDQYSQTYNVKAQLRQVPENSEAERLDLFKRIEHIVVDGEVILPSIELLFESRQTENIYRVVD</sequence>
<gene>
    <name evidence="1" type="ORF">HMPREF0016_01364</name>
</gene>
<dbReference type="eggNOG" id="ENOG5031S3D">
    <property type="taxonomic scope" value="Bacteria"/>
</dbReference>